<keyword evidence="3" id="KW-0472">Membrane</keyword>
<proteinExistence type="inferred from homology"/>
<evidence type="ECO:0000313" key="4">
    <source>
        <dbReference type="EMBL" id="KAJ1989110.1"/>
    </source>
</evidence>
<sequence length="326" mass="34707">MISLLGAFICCISLLLASFANALWQLVLTQGVLFGLGAACIYSPSISLPAQWHVKNRPLATGITVAGSGVGGMIFTEITQKLIESIGHKWALRVLALILVTTSGLSSLFYRRRVPVPSGGVNFLAIAKDTRLITFGLAAFFVNISYYVPWYYLPTAALKLGQTKKAANSLVLYMNAGSTAGRVLAAYVAIAAGPINSIIAAYLICAILVMAVMLAVKSMTGYVILSVIYGGLSASYISVTPLVLTNIFGTHAVTTAMGIMNTWCAAGILIGNPSQGAIYQKFDRPHNTFTALSIWGFVGLTLAACSYIVLKTLIVRKTASHIWSRL</sequence>
<evidence type="ECO:0008006" key="6">
    <source>
        <dbReference type="Google" id="ProtNLM"/>
    </source>
</evidence>
<dbReference type="Pfam" id="PF07690">
    <property type="entry name" value="MFS_1"/>
    <property type="match status" value="1"/>
</dbReference>
<name>A0ABQ8PH26_9FUNG</name>
<dbReference type="InterPro" id="IPR036259">
    <property type="entry name" value="MFS_trans_sf"/>
</dbReference>
<dbReference type="InterPro" id="IPR011701">
    <property type="entry name" value="MFS"/>
</dbReference>
<dbReference type="Gene3D" id="1.20.1250.20">
    <property type="entry name" value="MFS general substrate transporter like domains"/>
    <property type="match status" value="1"/>
</dbReference>
<evidence type="ECO:0000313" key="5">
    <source>
        <dbReference type="Proteomes" id="UP001151295"/>
    </source>
</evidence>
<comment type="subcellular location">
    <subcellularLocation>
        <location evidence="1">Membrane</location>
        <topology evidence="1">Multi-pass membrane protein</topology>
    </subcellularLocation>
</comment>
<protein>
    <recommendedName>
        <fullName evidence="6">MFS general substrate transporter</fullName>
    </recommendedName>
</protein>
<feature type="transmembrane region" description="Helical" evidence="3">
    <location>
        <begin position="32"/>
        <end position="52"/>
    </location>
</feature>
<comment type="caution">
    <text evidence="4">The sequence shown here is derived from an EMBL/GenBank/DDBJ whole genome shotgun (WGS) entry which is preliminary data.</text>
</comment>
<reference evidence="4" key="1">
    <citation type="submission" date="2022-07" db="EMBL/GenBank/DDBJ databases">
        <title>Phylogenomic reconstructions and comparative analyses of Kickxellomycotina fungi.</title>
        <authorList>
            <person name="Reynolds N.K."/>
            <person name="Stajich J.E."/>
            <person name="Barry K."/>
            <person name="Grigoriev I.V."/>
            <person name="Crous P."/>
            <person name="Smith M.E."/>
        </authorList>
    </citation>
    <scope>NUCLEOTIDE SEQUENCE</scope>
    <source>
        <strain evidence="4">BCRC 34882</strain>
    </source>
</reference>
<feature type="transmembrane region" description="Helical" evidence="3">
    <location>
        <begin position="199"/>
        <end position="216"/>
    </location>
</feature>
<dbReference type="Proteomes" id="UP001151295">
    <property type="component" value="Unassembled WGS sequence"/>
</dbReference>
<dbReference type="PANTHER" id="PTHR11360">
    <property type="entry name" value="MONOCARBOXYLATE TRANSPORTER"/>
    <property type="match status" value="1"/>
</dbReference>
<gene>
    <name evidence="4" type="ORF">EDC05_004906</name>
</gene>
<keyword evidence="3" id="KW-0812">Transmembrane</keyword>
<evidence type="ECO:0000256" key="3">
    <source>
        <dbReference type="SAM" id="Phobius"/>
    </source>
</evidence>
<comment type="similarity">
    <text evidence="2">Belongs to the major facilitator superfamily. Monocarboxylate porter (TC 2.A.1.13) family.</text>
</comment>
<feature type="transmembrane region" description="Helical" evidence="3">
    <location>
        <begin position="291"/>
        <end position="310"/>
    </location>
</feature>
<feature type="transmembrane region" description="Helical" evidence="3">
    <location>
        <begin position="59"/>
        <end position="78"/>
    </location>
</feature>
<organism evidence="4 5">
    <name type="scientific">Coemansia umbellata</name>
    <dbReference type="NCBI Taxonomy" id="1424467"/>
    <lineage>
        <taxon>Eukaryota</taxon>
        <taxon>Fungi</taxon>
        <taxon>Fungi incertae sedis</taxon>
        <taxon>Zoopagomycota</taxon>
        <taxon>Kickxellomycotina</taxon>
        <taxon>Kickxellomycetes</taxon>
        <taxon>Kickxellales</taxon>
        <taxon>Kickxellaceae</taxon>
        <taxon>Coemansia</taxon>
    </lineage>
</organism>
<accession>A0ABQ8PH26</accession>
<keyword evidence="3" id="KW-1133">Transmembrane helix</keyword>
<feature type="transmembrane region" description="Helical" evidence="3">
    <location>
        <begin position="90"/>
        <end position="111"/>
    </location>
</feature>
<dbReference type="InterPro" id="IPR050327">
    <property type="entry name" value="Proton-linked_MCT"/>
</dbReference>
<keyword evidence="5" id="KW-1185">Reference proteome</keyword>
<evidence type="ECO:0000256" key="2">
    <source>
        <dbReference type="ARBA" id="ARBA00006727"/>
    </source>
</evidence>
<dbReference type="SUPFAM" id="SSF103473">
    <property type="entry name" value="MFS general substrate transporter"/>
    <property type="match status" value="1"/>
</dbReference>
<feature type="transmembrane region" description="Helical" evidence="3">
    <location>
        <begin position="222"/>
        <end position="244"/>
    </location>
</feature>
<feature type="transmembrane region" description="Helical" evidence="3">
    <location>
        <begin position="172"/>
        <end position="192"/>
    </location>
</feature>
<dbReference type="PANTHER" id="PTHR11360:SF284">
    <property type="entry name" value="EG:103B4.3 PROTEIN-RELATED"/>
    <property type="match status" value="1"/>
</dbReference>
<feature type="transmembrane region" description="Helical" evidence="3">
    <location>
        <begin position="132"/>
        <end position="152"/>
    </location>
</feature>
<dbReference type="EMBL" id="JANBQD010000077">
    <property type="protein sequence ID" value="KAJ1989110.1"/>
    <property type="molecule type" value="Genomic_DNA"/>
</dbReference>
<evidence type="ECO:0000256" key="1">
    <source>
        <dbReference type="ARBA" id="ARBA00004141"/>
    </source>
</evidence>